<dbReference type="Proteomes" id="UP000637423">
    <property type="component" value="Unassembled WGS sequence"/>
</dbReference>
<dbReference type="AlphaFoldDB" id="A0A916V0N3"/>
<reference evidence="2" key="2">
    <citation type="submission" date="2020-09" db="EMBL/GenBank/DDBJ databases">
        <authorList>
            <person name="Sun Q."/>
            <person name="Zhou Y."/>
        </authorList>
    </citation>
    <scope>NUCLEOTIDE SEQUENCE</scope>
    <source>
        <strain evidence="2">CGMCC 1.10998</strain>
    </source>
</reference>
<feature type="signal peptide" evidence="1">
    <location>
        <begin position="1"/>
        <end position="23"/>
    </location>
</feature>
<accession>A0A916V0N3</accession>
<protein>
    <submittedName>
        <fullName evidence="2">Uncharacterized protein</fullName>
    </submittedName>
</protein>
<keyword evidence="1" id="KW-0732">Signal</keyword>
<reference evidence="2" key="1">
    <citation type="journal article" date="2014" name="Int. J. Syst. Evol. Microbiol.">
        <title>Complete genome sequence of Corynebacterium casei LMG S-19264T (=DSM 44701T), isolated from a smear-ripened cheese.</title>
        <authorList>
            <consortium name="US DOE Joint Genome Institute (JGI-PGF)"/>
            <person name="Walter F."/>
            <person name="Albersmeier A."/>
            <person name="Kalinowski J."/>
            <person name="Ruckert C."/>
        </authorList>
    </citation>
    <scope>NUCLEOTIDE SEQUENCE</scope>
    <source>
        <strain evidence="2">CGMCC 1.10998</strain>
    </source>
</reference>
<evidence type="ECO:0000313" key="3">
    <source>
        <dbReference type="Proteomes" id="UP000637423"/>
    </source>
</evidence>
<name>A0A916V0N3_9BURK</name>
<keyword evidence="3" id="KW-1185">Reference proteome</keyword>
<organism evidence="2 3">
    <name type="scientific">Undibacterium terreum</name>
    <dbReference type="NCBI Taxonomy" id="1224302"/>
    <lineage>
        <taxon>Bacteria</taxon>
        <taxon>Pseudomonadati</taxon>
        <taxon>Pseudomonadota</taxon>
        <taxon>Betaproteobacteria</taxon>
        <taxon>Burkholderiales</taxon>
        <taxon>Oxalobacteraceae</taxon>
        <taxon>Undibacterium</taxon>
    </lineage>
</organism>
<evidence type="ECO:0000313" key="2">
    <source>
        <dbReference type="EMBL" id="GGC99348.1"/>
    </source>
</evidence>
<evidence type="ECO:0000256" key="1">
    <source>
        <dbReference type="SAM" id="SignalP"/>
    </source>
</evidence>
<dbReference type="EMBL" id="BMED01000008">
    <property type="protein sequence ID" value="GGC99348.1"/>
    <property type="molecule type" value="Genomic_DNA"/>
</dbReference>
<feature type="chain" id="PRO_5036872673" evidence="1">
    <location>
        <begin position="24"/>
        <end position="407"/>
    </location>
</feature>
<proteinExistence type="predicted"/>
<sequence length="407" mass="43867">MKMRASLAFIAAVLSLQSALLHAAPAAAPQSATKLTFGDATTLFIADWKGVRIYALPVAVKSPAGKPFNLKDIQAAIAAALQVPQTSLRFEDLAVQPGSEVAYVALTVKHGKSSSPAIVSVDSQGKVSRVDLRKTSSSVAITDQPSASESFWRDLPAQSLTVTDMKFYQGKLYVAGLSNRSFASTLRIYDFPFQGNARASTIEMYHPVHNQIETRAPIRSMVVMQVGGEASLVAAYTCTPLVTIPLKDLQDGAHIKAKTVGELGWGNAPVGMVTYKQGDMDYALIANSSRSADLLTLSDITDGASKPGLTTPIEVPAKPYAGVKAIMTPLSAVMRIDNLNDNLLLALRRDTTSGDMQLVSIPKGAYLRLSDFVNEYDFPDYQYPAGDKFHDFHKFARGIEGYSELAR</sequence>
<gene>
    <name evidence="2" type="ORF">GCM10011396_53560</name>
</gene>
<comment type="caution">
    <text evidence="2">The sequence shown here is derived from an EMBL/GenBank/DDBJ whole genome shotgun (WGS) entry which is preliminary data.</text>
</comment>